<dbReference type="InterPro" id="IPR058031">
    <property type="entry name" value="AAA_lid_NorR"/>
</dbReference>
<dbReference type="EMBL" id="CP036150">
    <property type="protein sequence ID" value="QEN09512.1"/>
    <property type="molecule type" value="Genomic_DNA"/>
</dbReference>
<name>A0A5C1QTZ6_9SPIO</name>
<dbReference type="FunFam" id="3.40.50.300:FF:000006">
    <property type="entry name" value="DNA-binding transcriptional regulator NtrC"/>
    <property type="match status" value="1"/>
</dbReference>
<dbReference type="Pfam" id="PF00072">
    <property type="entry name" value="Response_reg"/>
    <property type="match status" value="1"/>
</dbReference>
<feature type="modified residue" description="4-aspartylphosphate" evidence="5">
    <location>
        <position position="55"/>
    </location>
</feature>
<dbReference type="InterPro" id="IPR025662">
    <property type="entry name" value="Sigma_54_int_dom_ATP-bd_1"/>
</dbReference>
<dbReference type="InterPro" id="IPR001789">
    <property type="entry name" value="Sig_transdc_resp-reg_receiver"/>
</dbReference>
<dbReference type="InterPro" id="IPR011006">
    <property type="entry name" value="CheY-like_superfamily"/>
</dbReference>
<keyword evidence="4" id="KW-0804">Transcription</keyword>
<dbReference type="Gene3D" id="3.40.50.300">
    <property type="entry name" value="P-loop containing nucleotide triphosphate hydrolases"/>
    <property type="match status" value="1"/>
</dbReference>
<keyword evidence="9" id="KW-1185">Reference proteome</keyword>
<dbReference type="SMART" id="SM00382">
    <property type="entry name" value="AAA"/>
    <property type="match status" value="1"/>
</dbReference>
<dbReference type="Gene3D" id="1.10.8.60">
    <property type="match status" value="1"/>
</dbReference>
<dbReference type="InterPro" id="IPR025943">
    <property type="entry name" value="Sigma_54_int_dom_ATP-bd_2"/>
</dbReference>
<dbReference type="GO" id="GO:0000160">
    <property type="term" value="P:phosphorelay signal transduction system"/>
    <property type="evidence" value="ECO:0007669"/>
    <property type="project" value="InterPro"/>
</dbReference>
<dbReference type="SUPFAM" id="SSF46689">
    <property type="entry name" value="Homeodomain-like"/>
    <property type="match status" value="1"/>
</dbReference>
<evidence type="ECO:0000256" key="4">
    <source>
        <dbReference type="ARBA" id="ARBA00023163"/>
    </source>
</evidence>
<dbReference type="PROSITE" id="PS00676">
    <property type="entry name" value="SIGMA54_INTERACT_2"/>
    <property type="match status" value="1"/>
</dbReference>
<feature type="domain" description="Sigma-54 factor interaction" evidence="6">
    <location>
        <begin position="142"/>
        <end position="370"/>
    </location>
</feature>
<keyword evidence="2" id="KW-0067">ATP-binding</keyword>
<dbReference type="SUPFAM" id="SSF52172">
    <property type="entry name" value="CheY-like"/>
    <property type="match status" value="1"/>
</dbReference>
<evidence type="ECO:0000256" key="1">
    <source>
        <dbReference type="ARBA" id="ARBA00022741"/>
    </source>
</evidence>
<dbReference type="Pfam" id="PF00158">
    <property type="entry name" value="Sigma54_activat"/>
    <property type="match status" value="1"/>
</dbReference>
<feature type="domain" description="Response regulatory" evidence="7">
    <location>
        <begin position="6"/>
        <end position="120"/>
    </location>
</feature>
<dbReference type="InterPro" id="IPR003593">
    <property type="entry name" value="AAA+_ATPase"/>
</dbReference>
<dbReference type="Pfam" id="PF25601">
    <property type="entry name" value="AAA_lid_14"/>
    <property type="match status" value="1"/>
</dbReference>
<evidence type="ECO:0000259" key="7">
    <source>
        <dbReference type="PROSITE" id="PS50110"/>
    </source>
</evidence>
<dbReference type="InterPro" id="IPR009057">
    <property type="entry name" value="Homeodomain-like_sf"/>
</dbReference>
<dbReference type="KEGG" id="ock:EXM22_16550"/>
<dbReference type="Pfam" id="PF02954">
    <property type="entry name" value="HTH_8"/>
    <property type="match status" value="1"/>
</dbReference>
<dbReference type="PANTHER" id="PTHR32071">
    <property type="entry name" value="TRANSCRIPTIONAL REGULATORY PROTEIN"/>
    <property type="match status" value="1"/>
</dbReference>
<dbReference type="SMART" id="SM00448">
    <property type="entry name" value="REC"/>
    <property type="match status" value="1"/>
</dbReference>
<organism evidence="8 9">
    <name type="scientific">Oceanispirochaeta crateris</name>
    <dbReference type="NCBI Taxonomy" id="2518645"/>
    <lineage>
        <taxon>Bacteria</taxon>
        <taxon>Pseudomonadati</taxon>
        <taxon>Spirochaetota</taxon>
        <taxon>Spirochaetia</taxon>
        <taxon>Spirochaetales</taxon>
        <taxon>Spirochaetaceae</taxon>
        <taxon>Oceanispirochaeta</taxon>
    </lineage>
</organism>
<protein>
    <submittedName>
        <fullName evidence="8">Sigma-54-dependent Fis family transcriptional regulator</fullName>
    </submittedName>
</protein>
<dbReference type="GO" id="GO:0005524">
    <property type="term" value="F:ATP binding"/>
    <property type="evidence" value="ECO:0007669"/>
    <property type="project" value="UniProtKB-KW"/>
</dbReference>
<accession>A0A5C1QTZ6</accession>
<gene>
    <name evidence="8" type="ORF">EXM22_16550</name>
</gene>
<dbReference type="Proteomes" id="UP000324209">
    <property type="component" value="Chromosome"/>
</dbReference>
<dbReference type="PRINTS" id="PR01590">
    <property type="entry name" value="HTHFIS"/>
</dbReference>
<dbReference type="SUPFAM" id="SSF52540">
    <property type="entry name" value="P-loop containing nucleoside triphosphate hydrolases"/>
    <property type="match status" value="1"/>
</dbReference>
<dbReference type="GO" id="GO:0006355">
    <property type="term" value="P:regulation of DNA-templated transcription"/>
    <property type="evidence" value="ECO:0007669"/>
    <property type="project" value="InterPro"/>
</dbReference>
<keyword evidence="3" id="KW-0805">Transcription regulation</keyword>
<keyword evidence="1" id="KW-0547">Nucleotide-binding</keyword>
<dbReference type="InterPro" id="IPR027417">
    <property type="entry name" value="P-loop_NTPase"/>
</dbReference>
<dbReference type="Gene3D" id="1.10.10.60">
    <property type="entry name" value="Homeodomain-like"/>
    <property type="match status" value="1"/>
</dbReference>
<evidence type="ECO:0000256" key="3">
    <source>
        <dbReference type="ARBA" id="ARBA00023015"/>
    </source>
</evidence>
<keyword evidence="5" id="KW-0597">Phosphoprotein</keyword>
<dbReference type="InterPro" id="IPR002197">
    <property type="entry name" value="HTH_Fis"/>
</dbReference>
<dbReference type="GO" id="GO:0043565">
    <property type="term" value="F:sequence-specific DNA binding"/>
    <property type="evidence" value="ECO:0007669"/>
    <property type="project" value="InterPro"/>
</dbReference>
<dbReference type="AlphaFoldDB" id="A0A5C1QTZ6"/>
<sequence length="441" mass="49572">MTNNSYILIVDDKQKVQDSLALSLNGRGFKTQKASTLEEGWKKIQMEKIQLALVDVCLGDENGLDLLLKIQDHQLSIPVIMFTGYGTIETAIEAIKLGAFNYLQKPVKIEQLVASINTALKMYSLEEENKKLQDQIDEEETLIIDDPSMIDLRHRTIKLASTELPILIQGESGTGKEMFADLLHKHSNRRDCPMIKVNCAALPDALLDDELFGHEKGAFTGASNGFKGVFERAHGGTLFLDELGDMSLSTQAKILRAIQNNEVKRIGSDKIIKVDVRFIAATNKDLDALIAGKKFREDLYYRLNTAILQIPPVRERRNEVLLLAKHFLSRCKNNSKTAFSLSPQTVDFLLRYDWPGNVRELKSTIQYAAAIAGSSVIEIDDLPRKITHSLKQGTRGNLHQEMEEELICKTLKECDNNKKQAAALLGISRATLYNKLREYQI</sequence>
<dbReference type="PROSITE" id="PS50110">
    <property type="entry name" value="RESPONSE_REGULATORY"/>
    <property type="match status" value="1"/>
</dbReference>
<dbReference type="Gene3D" id="3.40.50.2300">
    <property type="match status" value="1"/>
</dbReference>
<evidence type="ECO:0000256" key="5">
    <source>
        <dbReference type="PROSITE-ProRule" id="PRU00169"/>
    </source>
</evidence>
<dbReference type="PROSITE" id="PS50045">
    <property type="entry name" value="SIGMA54_INTERACT_4"/>
    <property type="match status" value="1"/>
</dbReference>
<evidence type="ECO:0000259" key="6">
    <source>
        <dbReference type="PROSITE" id="PS50045"/>
    </source>
</evidence>
<dbReference type="OrthoDB" id="9803970at2"/>
<evidence type="ECO:0000313" key="9">
    <source>
        <dbReference type="Proteomes" id="UP000324209"/>
    </source>
</evidence>
<dbReference type="InterPro" id="IPR002078">
    <property type="entry name" value="Sigma_54_int"/>
</dbReference>
<reference evidence="8 9" key="1">
    <citation type="submission" date="2019-02" db="EMBL/GenBank/DDBJ databases">
        <title>Complete Genome Sequence and Methylome Analysis of free living Spirochaetas.</title>
        <authorList>
            <person name="Fomenkov A."/>
            <person name="Dubinina G."/>
            <person name="Leshcheva N."/>
            <person name="Mikheeva N."/>
            <person name="Grabovich M."/>
            <person name="Vincze T."/>
            <person name="Roberts R.J."/>
        </authorList>
    </citation>
    <scope>NUCLEOTIDE SEQUENCE [LARGE SCALE GENOMIC DNA]</scope>
    <source>
        <strain evidence="8 9">K2</strain>
    </source>
</reference>
<proteinExistence type="predicted"/>
<dbReference type="RefSeq" id="WP_149487586.1">
    <property type="nucleotide sequence ID" value="NZ_CP036150.1"/>
</dbReference>
<evidence type="ECO:0000313" key="8">
    <source>
        <dbReference type="EMBL" id="QEN09512.1"/>
    </source>
</evidence>
<evidence type="ECO:0000256" key="2">
    <source>
        <dbReference type="ARBA" id="ARBA00022840"/>
    </source>
</evidence>
<dbReference type="CDD" id="cd00009">
    <property type="entry name" value="AAA"/>
    <property type="match status" value="1"/>
</dbReference>
<dbReference type="PROSITE" id="PS00675">
    <property type="entry name" value="SIGMA54_INTERACT_1"/>
    <property type="match status" value="1"/>
</dbReference>